<dbReference type="Proteomes" id="UP001597460">
    <property type="component" value="Unassembled WGS sequence"/>
</dbReference>
<feature type="transmembrane region" description="Helical" evidence="1">
    <location>
        <begin position="876"/>
        <end position="898"/>
    </location>
</feature>
<feature type="transmembrane region" description="Helical" evidence="1">
    <location>
        <begin position="981"/>
        <end position="1004"/>
    </location>
</feature>
<evidence type="ECO:0000313" key="3">
    <source>
        <dbReference type="Proteomes" id="UP001597460"/>
    </source>
</evidence>
<feature type="transmembrane region" description="Helical" evidence="1">
    <location>
        <begin position="360"/>
        <end position="380"/>
    </location>
</feature>
<proteinExistence type="predicted"/>
<dbReference type="InterPro" id="IPR001036">
    <property type="entry name" value="Acrflvin-R"/>
</dbReference>
<protein>
    <submittedName>
        <fullName evidence="2">Efflux RND transporter permease subunit</fullName>
    </submittedName>
</protein>
<dbReference type="EMBL" id="JBHULI010000024">
    <property type="protein sequence ID" value="MFD2532439.1"/>
    <property type="molecule type" value="Genomic_DNA"/>
</dbReference>
<gene>
    <name evidence="2" type="ORF">ACFSVN_08285</name>
</gene>
<dbReference type="Gene3D" id="3.30.70.1320">
    <property type="entry name" value="Multidrug efflux transporter AcrB pore domain like"/>
    <property type="match status" value="1"/>
</dbReference>
<keyword evidence="1" id="KW-0472">Membrane</keyword>
<sequence>MLLKKPIASVILVLAVLIFGGIALERLYIELMPDIDRPTLLVRTDYSGAPASEVEFRITEQLEGMLSGVRGVQQIESLSRQGQSLIFLTFEWGFDMDIAFLNVREKLDQARYLLPNQADRPQLVYSSASDEPIATIALQLANVSNQEFSNRLSLKRWADQVFTRRLEQQEGIAQALLVGEVQPEVQIRFNPRFIDRYGLSLSQIQQAVSDANIFSSTGELRDGWYRYALKIESRIESLDDLRKTPIISLASGRVLLLEELAEVRMAEADPTSFALLDGEEVLNVLVKKEYGSNTVEVFETLQNVLTEIRDQNPDILIEVIQEDASYIENSISNLLQTLLIGGVLAFLVLFLFLDDARSPFTIGISIPVSIFLTFVVMFLFDIQLNIISLSGLTLGIGLLLDNAIVVLENINRYRQKGLDRFEAAREGTKEISLAVTASTFTTISVFLPLIFLGGFEGAFFRDLAATLSFSLIASLLVALFILPVFVAQISKDAKSKGVLSTVSEGLDKVVMAYERNLSRVIQKPLLIIVFALILLSGAAFAFMTTEKAVLPPDEPAKVDYLVSMPGNTALRSAKQASADITGILQSRTDQPNILSLGGYTDNTNLKPITNEGLNRFTISIPVSGFEEAEEVDRIMNGIAQSYSNWNFEKLEDDAVGAVGIGRDAPVQFSVVGTDREFSVRVADAFNEFVNRNYRETQLDLKYPQRIQAYQLQFKTQELLSYELTEAEVIRYLESLTRGSFITDWNRQDEQISIRLIGERKTNLDPREITVDVRDKIIPLTAVAEIARIDEAEQIERIRQSPILTYNSDLTFMDWWWDGGELQQLVNRFMQQSGHEIQIRGSALQVISLLKELGWLLMISVLLIYLILAIQYENLKYPFIIILAIPFAWIGSVFALYIGGISLNALSFMGILILTGIAVNDSILKVDFMRRYFDETGNLDEAIKQAGINRFRPVVMTSMTTILALIPMLVPFGDGYVLRQSLAVALMGGMVTSTFLTLYLIPLVFKWTNGGDSK</sequence>
<keyword evidence="1" id="KW-0812">Transmembrane</keyword>
<dbReference type="SUPFAM" id="SSF82693">
    <property type="entry name" value="Multidrug efflux transporter AcrB pore domain, PN1, PN2, PC1 and PC2 subdomains"/>
    <property type="match status" value="2"/>
</dbReference>
<dbReference type="Pfam" id="PF00873">
    <property type="entry name" value="ACR_tran"/>
    <property type="match status" value="1"/>
</dbReference>
<name>A0ABW5JIV0_9BACT</name>
<feature type="transmembrane region" description="Helical" evidence="1">
    <location>
        <begin position="386"/>
        <end position="410"/>
    </location>
</feature>
<accession>A0ABW5JIV0</accession>
<dbReference type="Gene3D" id="3.30.2090.10">
    <property type="entry name" value="Multidrug efflux transporter AcrB TolC docking domain, DN and DC subdomains"/>
    <property type="match status" value="2"/>
</dbReference>
<organism evidence="2 3">
    <name type="scientific">Gracilimonas halophila</name>
    <dbReference type="NCBI Taxonomy" id="1834464"/>
    <lineage>
        <taxon>Bacteria</taxon>
        <taxon>Pseudomonadati</taxon>
        <taxon>Balneolota</taxon>
        <taxon>Balneolia</taxon>
        <taxon>Balneolales</taxon>
        <taxon>Balneolaceae</taxon>
        <taxon>Gracilimonas</taxon>
    </lineage>
</organism>
<comment type="caution">
    <text evidence="2">The sequence shown here is derived from an EMBL/GenBank/DDBJ whole genome shotgun (WGS) entry which is preliminary data.</text>
</comment>
<dbReference type="RefSeq" id="WP_390300894.1">
    <property type="nucleotide sequence ID" value="NZ_JBHULI010000024.1"/>
</dbReference>
<keyword evidence="1" id="KW-1133">Transmembrane helix</keyword>
<dbReference type="PANTHER" id="PTHR32063:SF0">
    <property type="entry name" value="SWARMING MOTILITY PROTEIN SWRC"/>
    <property type="match status" value="1"/>
</dbReference>
<dbReference type="PRINTS" id="PR00702">
    <property type="entry name" value="ACRIFLAVINRP"/>
</dbReference>
<reference evidence="3" key="1">
    <citation type="journal article" date="2019" name="Int. J. Syst. Evol. Microbiol.">
        <title>The Global Catalogue of Microorganisms (GCM) 10K type strain sequencing project: providing services to taxonomists for standard genome sequencing and annotation.</title>
        <authorList>
            <consortium name="The Broad Institute Genomics Platform"/>
            <consortium name="The Broad Institute Genome Sequencing Center for Infectious Disease"/>
            <person name="Wu L."/>
            <person name="Ma J."/>
        </authorList>
    </citation>
    <scope>NUCLEOTIDE SEQUENCE [LARGE SCALE GENOMIC DNA]</scope>
    <source>
        <strain evidence="3">KCTC 52042</strain>
    </source>
</reference>
<feature type="transmembrane region" description="Helical" evidence="1">
    <location>
        <begin position="463"/>
        <end position="486"/>
    </location>
</feature>
<feature type="transmembrane region" description="Helical" evidence="1">
    <location>
        <begin position="904"/>
        <end position="923"/>
    </location>
</feature>
<feature type="transmembrane region" description="Helical" evidence="1">
    <location>
        <begin position="431"/>
        <end position="451"/>
    </location>
</feature>
<evidence type="ECO:0000256" key="1">
    <source>
        <dbReference type="SAM" id="Phobius"/>
    </source>
</evidence>
<feature type="transmembrane region" description="Helical" evidence="1">
    <location>
        <begin position="334"/>
        <end position="353"/>
    </location>
</feature>
<feature type="transmembrane region" description="Helical" evidence="1">
    <location>
        <begin position="952"/>
        <end position="969"/>
    </location>
</feature>
<keyword evidence="3" id="KW-1185">Reference proteome</keyword>
<dbReference type="Gene3D" id="1.20.1640.10">
    <property type="entry name" value="Multidrug efflux transporter AcrB transmembrane domain"/>
    <property type="match status" value="2"/>
</dbReference>
<dbReference type="SUPFAM" id="SSF82866">
    <property type="entry name" value="Multidrug efflux transporter AcrB transmembrane domain"/>
    <property type="match status" value="2"/>
</dbReference>
<feature type="transmembrane region" description="Helical" evidence="1">
    <location>
        <begin position="525"/>
        <end position="543"/>
    </location>
</feature>
<dbReference type="SUPFAM" id="SSF82714">
    <property type="entry name" value="Multidrug efflux transporter AcrB TolC docking domain, DN and DC subdomains"/>
    <property type="match status" value="2"/>
</dbReference>
<feature type="transmembrane region" description="Helical" evidence="1">
    <location>
        <begin position="852"/>
        <end position="869"/>
    </location>
</feature>
<dbReference type="Gene3D" id="3.30.70.1440">
    <property type="entry name" value="Multidrug efflux transporter AcrB pore domain"/>
    <property type="match status" value="1"/>
</dbReference>
<dbReference type="PANTHER" id="PTHR32063">
    <property type="match status" value="1"/>
</dbReference>
<dbReference type="InterPro" id="IPR027463">
    <property type="entry name" value="AcrB_DN_DC_subdom"/>
</dbReference>
<dbReference type="Gene3D" id="3.30.70.1430">
    <property type="entry name" value="Multidrug efflux transporter AcrB pore domain"/>
    <property type="match status" value="2"/>
</dbReference>
<evidence type="ECO:0000313" key="2">
    <source>
        <dbReference type="EMBL" id="MFD2532439.1"/>
    </source>
</evidence>